<accession>A0A3T3ERF8</accession>
<reference evidence="1" key="1">
    <citation type="journal article" date="2018" name="Genome Biol.">
        <title>SKESA: strategic k-mer extension for scrupulous assemblies.</title>
        <authorList>
            <person name="Souvorov A."/>
            <person name="Agarwala R."/>
            <person name="Lipman D.J."/>
        </authorList>
    </citation>
    <scope>NUCLEOTIDE SEQUENCE</scope>
    <source>
        <strain evidence="2">12-0033</strain>
        <strain evidence="1">13-5252</strain>
    </source>
</reference>
<gene>
    <name evidence="1" type="ORF">G0D57_19175</name>
    <name evidence="2" type="ORF">G4B42_003350</name>
</gene>
<dbReference type="EMBL" id="DAARVM010000007">
    <property type="protein sequence ID" value="HAE4108679.1"/>
    <property type="molecule type" value="Genomic_DNA"/>
</dbReference>
<dbReference type="EMBL" id="DAAMJM010000005">
    <property type="protein sequence ID" value="HAC6921872.1"/>
    <property type="molecule type" value="Genomic_DNA"/>
</dbReference>
<dbReference type="RefSeq" id="WP_053259031.1">
    <property type="nucleotide sequence ID" value="NZ_MYAZ01000006.1"/>
</dbReference>
<sequence>MNNKNQKNIWALNKIPPLEYCSLSRAAKLLNCEIEDFLHWHDVGSITLCINLQEIKGTLKIKIDNKNADESPLKFYFDGTLTFNELTRIYKTWSRHSKVYKLLTTKDGLVPPSIHTGPLTTTYELKCFISDLWSIESRNISILLKDEKNAYEERILSAVSPSDSILSNTFQPELDERPIINLDNIYITKESIDKIYTHAISGKSLPYMEDSLNSDENDDTKSISPQKEKLSNFIRFLIQSNPTLNKNILSTTANNRHKILRDYLDELKSKGTDIDYEIPSSPTLERYLNL</sequence>
<protein>
    <submittedName>
        <fullName evidence="1">Uncharacterized protein</fullName>
    </submittedName>
</protein>
<dbReference type="AlphaFoldDB" id="A0A3T3ERF8"/>
<name>A0A3T3ERF8_SALMU</name>
<reference evidence="1" key="2">
    <citation type="submission" date="2018-07" db="EMBL/GenBank/DDBJ databases">
        <authorList>
            <consortium name="NCBI Pathogen Detection Project"/>
        </authorList>
    </citation>
    <scope>NUCLEOTIDE SEQUENCE</scope>
    <source>
        <strain evidence="2">12-0033</strain>
        <strain evidence="1">13-5252</strain>
    </source>
</reference>
<organism evidence="1">
    <name type="scientific">Salmonella muenchen</name>
    <dbReference type="NCBI Taxonomy" id="596"/>
    <lineage>
        <taxon>Bacteria</taxon>
        <taxon>Pseudomonadati</taxon>
        <taxon>Pseudomonadota</taxon>
        <taxon>Gammaproteobacteria</taxon>
        <taxon>Enterobacterales</taxon>
        <taxon>Enterobacteriaceae</taxon>
        <taxon>Salmonella</taxon>
    </lineage>
</organism>
<evidence type="ECO:0000313" key="1">
    <source>
        <dbReference type="EMBL" id="HAC6921872.1"/>
    </source>
</evidence>
<comment type="caution">
    <text evidence="1">The sequence shown here is derived from an EMBL/GenBank/DDBJ whole genome shotgun (WGS) entry which is preliminary data.</text>
</comment>
<evidence type="ECO:0000313" key="2">
    <source>
        <dbReference type="EMBL" id="HAE4108679.1"/>
    </source>
</evidence>
<proteinExistence type="predicted"/>